<accession>G7J0B0</accession>
<reference evidence="1 3" key="1">
    <citation type="journal article" date="2011" name="Nature">
        <title>The Medicago genome provides insight into the evolution of rhizobial symbioses.</title>
        <authorList>
            <person name="Young N.D."/>
            <person name="Debelle F."/>
            <person name="Oldroyd G.E."/>
            <person name="Geurts R."/>
            <person name="Cannon S.B."/>
            <person name="Udvardi M.K."/>
            <person name="Benedito V.A."/>
            <person name="Mayer K.F."/>
            <person name="Gouzy J."/>
            <person name="Schoof H."/>
            <person name="Van de Peer Y."/>
            <person name="Proost S."/>
            <person name="Cook D.R."/>
            <person name="Meyers B.C."/>
            <person name="Spannagl M."/>
            <person name="Cheung F."/>
            <person name="De Mita S."/>
            <person name="Krishnakumar V."/>
            <person name="Gundlach H."/>
            <person name="Zhou S."/>
            <person name="Mudge J."/>
            <person name="Bharti A.K."/>
            <person name="Murray J.D."/>
            <person name="Naoumkina M.A."/>
            <person name="Rosen B."/>
            <person name="Silverstein K.A."/>
            <person name="Tang H."/>
            <person name="Rombauts S."/>
            <person name="Zhao P.X."/>
            <person name="Zhou P."/>
            <person name="Barbe V."/>
            <person name="Bardou P."/>
            <person name="Bechner M."/>
            <person name="Bellec A."/>
            <person name="Berger A."/>
            <person name="Berges H."/>
            <person name="Bidwell S."/>
            <person name="Bisseling T."/>
            <person name="Choisne N."/>
            <person name="Couloux A."/>
            <person name="Denny R."/>
            <person name="Deshpande S."/>
            <person name="Dai X."/>
            <person name="Doyle J.J."/>
            <person name="Dudez A.M."/>
            <person name="Farmer A.D."/>
            <person name="Fouteau S."/>
            <person name="Franken C."/>
            <person name="Gibelin C."/>
            <person name="Gish J."/>
            <person name="Goldstein S."/>
            <person name="Gonzalez A.J."/>
            <person name="Green P.J."/>
            <person name="Hallab A."/>
            <person name="Hartog M."/>
            <person name="Hua A."/>
            <person name="Humphray S.J."/>
            <person name="Jeong D.H."/>
            <person name="Jing Y."/>
            <person name="Jocker A."/>
            <person name="Kenton S.M."/>
            <person name="Kim D.J."/>
            <person name="Klee K."/>
            <person name="Lai H."/>
            <person name="Lang C."/>
            <person name="Lin S."/>
            <person name="Macmil S.L."/>
            <person name="Magdelenat G."/>
            <person name="Matthews L."/>
            <person name="McCorrison J."/>
            <person name="Monaghan E.L."/>
            <person name="Mun J.H."/>
            <person name="Najar F.Z."/>
            <person name="Nicholson C."/>
            <person name="Noirot C."/>
            <person name="O'Bleness M."/>
            <person name="Paule C.R."/>
            <person name="Poulain J."/>
            <person name="Prion F."/>
            <person name="Qin B."/>
            <person name="Qu C."/>
            <person name="Retzel E.F."/>
            <person name="Riddle C."/>
            <person name="Sallet E."/>
            <person name="Samain S."/>
            <person name="Samson N."/>
            <person name="Sanders I."/>
            <person name="Saurat O."/>
            <person name="Scarpelli C."/>
            <person name="Schiex T."/>
            <person name="Segurens B."/>
            <person name="Severin A.J."/>
            <person name="Sherrier D.J."/>
            <person name="Shi R."/>
            <person name="Sims S."/>
            <person name="Singer S.R."/>
            <person name="Sinharoy S."/>
            <person name="Sterck L."/>
            <person name="Viollet A."/>
            <person name="Wang B.B."/>
            <person name="Wang K."/>
            <person name="Wang M."/>
            <person name="Wang X."/>
            <person name="Warfsmann J."/>
            <person name="Weissenbach J."/>
            <person name="White D.D."/>
            <person name="White J.D."/>
            <person name="Wiley G.B."/>
            <person name="Wincker P."/>
            <person name="Xing Y."/>
            <person name="Yang L."/>
            <person name="Yao Z."/>
            <person name="Ying F."/>
            <person name="Zhai J."/>
            <person name="Zhou L."/>
            <person name="Zuber A."/>
            <person name="Denarie J."/>
            <person name="Dixon R.A."/>
            <person name="May G.D."/>
            <person name="Schwartz D.C."/>
            <person name="Rogers J."/>
            <person name="Quetier F."/>
            <person name="Town C.D."/>
            <person name="Roe B.A."/>
        </authorList>
    </citation>
    <scope>NUCLEOTIDE SEQUENCE [LARGE SCALE GENOMIC DNA]</scope>
    <source>
        <strain evidence="1">A17</strain>
        <strain evidence="2 3">cv. Jemalong A17</strain>
    </source>
</reference>
<dbReference type="PaxDb" id="3880-AES68353"/>
<reference evidence="1 3" key="2">
    <citation type="journal article" date="2014" name="BMC Genomics">
        <title>An improved genome release (version Mt4.0) for the model legume Medicago truncatula.</title>
        <authorList>
            <person name="Tang H."/>
            <person name="Krishnakumar V."/>
            <person name="Bidwell S."/>
            <person name="Rosen B."/>
            <person name="Chan A."/>
            <person name="Zhou S."/>
            <person name="Gentzbittel L."/>
            <person name="Childs K.L."/>
            <person name="Yandell M."/>
            <person name="Gundlach H."/>
            <person name="Mayer K.F."/>
            <person name="Schwartz D.C."/>
            <person name="Town C.D."/>
        </authorList>
    </citation>
    <scope>GENOME REANNOTATION</scope>
    <source>
        <strain evidence="2 3">cv. Jemalong A17</strain>
    </source>
</reference>
<evidence type="ECO:0000313" key="1">
    <source>
        <dbReference type="EMBL" id="AES68353.1"/>
    </source>
</evidence>
<dbReference type="AlphaFoldDB" id="G7J0B0"/>
<evidence type="ECO:0000313" key="2">
    <source>
        <dbReference type="EnsemblPlants" id="AES68353"/>
    </source>
</evidence>
<keyword evidence="3" id="KW-1185">Reference proteome</keyword>
<name>G7J0B0_MEDTR</name>
<gene>
    <name evidence="1" type="ordered locus">MTR_3g007280</name>
</gene>
<dbReference type="EMBL" id="CM001219">
    <property type="protein sequence ID" value="AES68353.1"/>
    <property type="molecule type" value="Genomic_DNA"/>
</dbReference>
<protein>
    <submittedName>
        <fullName evidence="1 2">Uncharacterized protein</fullName>
    </submittedName>
</protein>
<proteinExistence type="predicted"/>
<reference evidence="2" key="3">
    <citation type="submission" date="2015-04" db="UniProtKB">
        <authorList>
            <consortium name="EnsemblPlants"/>
        </authorList>
    </citation>
    <scope>IDENTIFICATION</scope>
    <source>
        <strain evidence="2">cv. Jemalong A17</strain>
    </source>
</reference>
<evidence type="ECO:0000313" key="3">
    <source>
        <dbReference type="Proteomes" id="UP000002051"/>
    </source>
</evidence>
<organism evidence="1 3">
    <name type="scientific">Medicago truncatula</name>
    <name type="common">Barrel medic</name>
    <name type="synonym">Medicago tribuloides</name>
    <dbReference type="NCBI Taxonomy" id="3880"/>
    <lineage>
        <taxon>Eukaryota</taxon>
        <taxon>Viridiplantae</taxon>
        <taxon>Streptophyta</taxon>
        <taxon>Embryophyta</taxon>
        <taxon>Tracheophyta</taxon>
        <taxon>Spermatophyta</taxon>
        <taxon>Magnoliopsida</taxon>
        <taxon>eudicotyledons</taxon>
        <taxon>Gunneridae</taxon>
        <taxon>Pentapetalae</taxon>
        <taxon>rosids</taxon>
        <taxon>fabids</taxon>
        <taxon>Fabales</taxon>
        <taxon>Fabaceae</taxon>
        <taxon>Papilionoideae</taxon>
        <taxon>50 kb inversion clade</taxon>
        <taxon>NPAAA clade</taxon>
        <taxon>Hologalegina</taxon>
        <taxon>IRL clade</taxon>
        <taxon>Trifolieae</taxon>
        <taxon>Medicago</taxon>
    </lineage>
</organism>
<dbReference type="Proteomes" id="UP000002051">
    <property type="component" value="Chromosome 3"/>
</dbReference>
<dbReference type="HOGENOM" id="CLU_2018605_0_0_1"/>
<sequence length="123" mass="13949">MKKSEICSKELGERCSKEQPDREASKSFEVGFFIPNGNFCSDNVVLSSSGTFAIVENAKLMVLDSSINSSYWGTNLEKSSSQYISSCRSYEEPAIGNFSSEQDQGENKYYMEKQCIMKICWNW</sequence>
<dbReference type="EnsemblPlants" id="AES68353">
    <property type="protein sequence ID" value="AES68353"/>
    <property type="gene ID" value="MTR_3g007280"/>
</dbReference>